<evidence type="ECO:0000313" key="1">
    <source>
        <dbReference type="EMBL" id="RKR86277.1"/>
    </source>
</evidence>
<proteinExistence type="predicted"/>
<dbReference type="Proteomes" id="UP000277671">
    <property type="component" value="Unassembled WGS sequence"/>
</dbReference>
<dbReference type="AlphaFoldDB" id="A0A495JBI4"/>
<name>A0A495JBI4_9ACTN</name>
<accession>A0A495JBI4</accession>
<evidence type="ECO:0000313" key="2">
    <source>
        <dbReference type="Proteomes" id="UP000277671"/>
    </source>
</evidence>
<organism evidence="1 2">
    <name type="scientific">Micromonospora pisi</name>
    <dbReference type="NCBI Taxonomy" id="589240"/>
    <lineage>
        <taxon>Bacteria</taxon>
        <taxon>Bacillati</taxon>
        <taxon>Actinomycetota</taxon>
        <taxon>Actinomycetes</taxon>
        <taxon>Micromonosporales</taxon>
        <taxon>Micromonosporaceae</taxon>
        <taxon>Micromonospora</taxon>
    </lineage>
</organism>
<dbReference type="RefSeq" id="WP_121154187.1">
    <property type="nucleotide sequence ID" value="NZ_RBKT01000001.1"/>
</dbReference>
<keyword evidence="2" id="KW-1185">Reference proteome</keyword>
<gene>
    <name evidence="1" type="ORF">BDK92_0501</name>
</gene>
<dbReference type="EMBL" id="RBKT01000001">
    <property type="protein sequence ID" value="RKR86277.1"/>
    <property type="molecule type" value="Genomic_DNA"/>
</dbReference>
<dbReference type="OrthoDB" id="5184029at2"/>
<sequence length="213" mass="23780">MPRVIVPVGFSLGPQHRYVRPADPEPEFYEVHLGGDMIELDLDEFTVYGSAFLDVAGHAKLRVTRDHLVRSLLTAPTPQPDAERLVTSLVDRGLLLEFDPEGPLQELFSRYRLFPTAEGMGTTAEEPEFHRMGRMGTPLVAVHNTAYVMWAFSFLHSDLWKASTYLAAGDTEELELDEEPVGLTPEGVARELALNLPMMISTQCAFLDPVVRL</sequence>
<reference evidence="1 2" key="1">
    <citation type="submission" date="2018-10" db="EMBL/GenBank/DDBJ databases">
        <title>Sequencing the genomes of 1000 actinobacteria strains.</title>
        <authorList>
            <person name="Klenk H.-P."/>
        </authorList>
    </citation>
    <scope>NUCLEOTIDE SEQUENCE [LARGE SCALE GENOMIC DNA]</scope>
    <source>
        <strain evidence="1 2">DSM 45175</strain>
    </source>
</reference>
<comment type="caution">
    <text evidence="1">The sequence shown here is derived from an EMBL/GenBank/DDBJ whole genome shotgun (WGS) entry which is preliminary data.</text>
</comment>
<protein>
    <submittedName>
        <fullName evidence="1">Uncharacterized protein</fullName>
    </submittedName>
</protein>